<feature type="binding site" evidence="8">
    <location>
        <position position="102"/>
    </location>
    <ligand>
        <name>shikimate</name>
        <dbReference type="ChEBI" id="CHEBI:36208"/>
    </ligand>
</feature>
<dbReference type="SUPFAM" id="SSF53223">
    <property type="entry name" value="Aminoacid dehydrogenase-like, N-terminal domain"/>
    <property type="match status" value="1"/>
</dbReference>
<evidence type="ECO:0000313" key="11">
    <source>
        <dbReference type="EMBL" id="MCY6485010.1"/>
    </source>
</evidence>
<accession>A0ABT4D187</accession>
<dbReference type="Gene3D" id="3.40.50.10860">
    <property type="entry name" value="Leucine Dehydrogenase, chain A, domain 1"/>
    <property type="match status" value="1"/>
</dbReference>
<dbReference type="Pfam" id="PF08501">
    <property type="entry name" value="Shikimate_dh_N"/>
    <property type="match status" value="1"/>
</dbReference>
<dbReference type="HAMAP" id="MF_00222">
    <property type="entry name" value="Shikimate_DH_AroE"/>
    <property type="match status" value="1"/>
</dbReference>
<dbReference type="InterPro" id="IPR036291">
    <property type="entry name" value="NAD(P)-bd_dom_sf"/>
</dbReference>
<feature type="domain" description="Shikimate dehydrogenase substrate binding N-terminal" evidence="10">
    <location>
        <begin position="7"/>
        <end position="89"/>
    </location>
</feature>
<gene>
    <name evidence="8 11" type="primary">aroE</name>
    <name evidence="11" type="ORF">OW763_11710</name>
</gene>
<comment type="caution">
    <text evidence="8">Lacks conserved residue(s) required for the propagation of feature annotation.</text>
</comment>
<dbReference type="PANTHER" id="PTHR21089:SF1">
    <property type="entry name" value="BIFUNCTIONAL 3-DEHYDROQUINATE DEHYDRATASE_SHIKIMATE DEHYDROGENASE, CHLOROPLASTIC"/>
    <property type="match status" value="1"/>
</dbReference>
<comment type="similarity">
    <text evidence="8">Belongs to the shikimate dehydrogenase family.</text>
</comment>
<protein>
    <recommendedName>
        <fullName evidence="2 8">Shikimate dehydrogenase (NADP(+))</fullName>
        <shortName evidence="8">SDH</shortName>
        <ecNumber evidence="2 8">1.1.1.25</ecNumber>
    </recommendedName>
</protein>
<feature type="domain" description="Quinate/shikimate 5-dehydrogenase/glutamyl-tRNA reductase" evidence="9">
    <location>
        <begin position="112"/>
        <end position="185"/>
    </location>
</feature>
<dbReference type="Gene3D" id="3.40.50.720">
    <property type="entry name" value="NAD(P)-binding Rossmann-like Domain"/>
    <property type="match status" value="1"/>
</dbReference>
<comment type="caution">
    <text evidence="11">The sequence shown here is derived from an EMBL/GenBank/DDBJ whole genome shotgun (WGS) entry which is preliminary data.</text>
</comment>
<evidence type="ECO:0000256" key="7">
    <source>
        <dbReference type="ARBA" id="ARBA00049442"/>
    </source>
</evidence>
<comment type="subunit">
    <text evidence="8">Homodimer.</text>
</comment>
<evidence type="ECO:0000256" key="8">
    <source>
        <dbReference type="HAMAP-Rule" id="MF_00222"/>
    </source>
</evidence>
<evidence type="ECO:0000259" key="10">
    <source>
        <dbReference type="Pfam" id="PF08501"/>
    </source>
</evidence>
<evidence type="ECO:0000256" key="2">
    <source>
        <dbReference type="ARBA" id="ARBA00012962"/>
    </source>
</evidence>
<organism evidence="11 12">
    <name type="scientific">Clostridium aestuarii</name>
    <dbReference type="NCBI Taxonomy" id="338193"/>
    <lineage>
        <taxon>Bacteria</taxon>
        <taxon>Bacillati</taxon>
        <taxon>Bacillota</taxon>
        <taxon>Clostridia</taxon>
        <taxon>Eubacteriales</taxon>
        <taxon>Clostridiaceae</taxon>
        <taxon>Clostridium</taxon>
    </lineage>
</organism>
<keyword evidence="4 8" id="KW-0521">NADP</keyword>
<keyword evidence="5 8" id="KW-0560">Oxidoreductase</keyword>
<dbReference type="InterPro" id="IPR013708">
    <property type="entry name" value="Shikimate_DH-bd_N"/>
</dbReference>
<keyword evidence="12" id="KW-1185">Reference proteome</keyword>
<evidence type="ECO:0000259" key="9">
    <source>
        <dbReference type="Pfam" id="PF01488"/>
    </source>
</evidence>
<dbReference type="InterPro" id="IPR006151">
    <property type="entry name" value="Shikm_DH/Glu-tRNA_Rdtase"/>
</dbReference>
<evidence type="ECO:0000256" key="1">
    <source>
        <dbReference type="ARBA" id="ARBA00004871"/>
    </source>
</evidence>
<comment type="pathway">
    <text evidence="1 8">Metabolic intermediate biosynthesis; chorismate biosynthesis; chorismate from D-erythrose 4-phosphate and phosphoenolpyruvate: step 4/7.</text>
</comment>
<feature type="binding site" evidence="8">
    <location>
        <begin position="15"/>
        <end position="17"/>
    </location>
    <ligand>
        <name>shikimate</name>
        <dbReference type="ChEBI" id="CHEBI:36208"/>
    </ligand>
</feature>
<evidence type="ECO:0000256" key="6">
    <source>
        <dbReference type="ARBA" id="ARBA00023141"/>
    </source>
</evidence>
<dbReference type="InterPro" id="IPR011342">
    <property type="entry name" value="Shikimate_DH"/>
</dbReference>
<feature type="binding site" evidence="8">
    <location>
        <position position="213"/>
    </location>
    <ligand>
        <name>shikimate</name>
        <dbReference type="ChEBI" id="CHEBI:36208"/>
    </ligand>
</feature>
<evidence type="ECO:0000256" key="5">
    <source>
        <dbReference type="ARBA" id="ARBA00023002"/>
    </source>
</evidence>
<dbReference type="NCBIfam" id="TIGR00507">
    <property type="entry name" value="aroE"/>
    <property type="match status" value="1"/>
</dbReference>
<sequence>MKELYGLLGEKLGHSFSPKIHFSIFEKLNLEGYYHLFEVKNKKLKEAVDGFKALNVKGVNVTIPYKVKIIKYLDETSREAKAIGAVNTLCFKQDKIIGYNTDYYGFGMMLEKFNVDVKNKNVVILGTGGAAKAVVQYILDNGARNIIFVSRDINKVTKQFNKFKIIQYDQIKYLSEQDIVINCTPVGMYPQVENSPMDKEMISKFKTAVDLIYNPQETLFLKQARDQGLKAINGLYMLVGQAVKAQELWNDLKIDAKIVDKIYQGVEKGK</sequence>
<dbReference type="InterPro" id="IPR022893">
    <property type="entry name" value="Shikimate_DH_fam"/>
</dbReference>
<dbReference type="InterPro" id="IPR046346">
    <property type="entry name" value="Aminoacid_DH-like_N_sf"/>
</dbReference>
<dbReference type="EC" id="1.1.1.25" evidence="2 8"/>
<feature type="binding site" evidence="8">
    <location>
        <position position="234"/>
    </location>
    <ligand>
        <name>NADP(+)</name>
        <dbReference type="ChEBI" id="CHEBI:58349"/>
    </ligand>
</feature>
<evidence type="ECO:0000256" key="4">
    <source>
        <dbReference type="ARBA" id="ARBA00022857"/>
    </source>
</evidence>
<keyword evidence="6 8" id="KW-0057">Aromatic amino acid biosynthesis</keyword>
<dbReference type="Pfam" id="PF01488">
    <property type="entry name" value="Shikimate_DH"/>
    <property type="match status" value="1"/>
</dbReference>
<feature type="binding site" evidence="8">
    <location>
        <position position="241"/>
    </location>
    <ligand>
        <name>shikimate</name>
        <dbReference type="ChEBI" id="CHEBI:36208"/>
    </ligand>
</feature>
<dbReference type="GO" id="GO:0004764">
    <property type="term" value="F:shikimate 3-dehydrogenase (NADP+) activity"/>
    <property type="evidence" value="ECO:0007669"/>
    <property type="project" value="UniProtKB-EC"/>
</dbReference>
<feature type="active site" description="Proton acceptor" evidence="8">
    <location>
        <position position="66"/>
    </location>
</feature>
<feature type="binding site" evidence="8">
    <location>
        <position position="211"/>
    </location>
    <ligand>
        <name>NADP(+)</name>
        <dbReference type="ChEBI" id="CHEBI:58349"/>
    </ligand>
</feature>
<feature type="binding site" evidence="8">
    <location>
        <position position="87"/>
    </location>
    <ligand>
        <name>shikimate</name>
        <dbReference type="ChEBI" id="CHEBI:36208"/>
    </ligand>
</feature>
<dbReference type="CDD" id="cd01065">
    <property type="entry name" value="NAD_bind_Shikimate_DH"/>
    <property type="match status" value="1"/>
</dbReference>
<reference evidence="11" key="1">
    <citation type="submission" date="2022-12" db="EMBL/GenBank/DDBJ databases">
        <authorList>
            <person name="Wang J."/>
        </authorList>
    </citation>
    <scope>NUCLEOTIDE SEQUENCE</scope>
    <source>
        <strain evidence="11">HY-45-18</strain>
    </source>
</reference>
<proteinExistence type="inferred from homology"/>
<feature type="binding site" evidence="8">
    <location>
        <position position="62"/>
    </location>
    <ligand>
        <name>shikimate</name>
        <dbReference type="ChEBI" id="CHEBI:36208"/>
    </ligand>
</feature>
<name>A0ABT4D187_9CLOT</name>
<comment type="catalytic activity">
    <reaction evidence="7 8">
        <text>shikimate + NADP(+) = 3-dehydroshikimate + NADPH + H(+)</text>
        <dbReference type="Rhea" id="RHEA:17737"/>
        <dbReference type="ChEBI" id="CHEBI:15378"/>
        <dbReference type="ChEBI" id="CHEBI:16630"/>
        <dbReference type="ChEBI" id="CHEBI:36208"/>
        <dbReference type="ChEBI" id="CHEBI:57783"/>
        <dbReference type="ChEBI" id="CHEBI:58349"/>
        <dbReference type="EC" id="1.1.1.25"/>
    </reaction>
</comment>
<keyword evidence="3 8" id="KW-0028">Amino-acid biosynthesis</keyword>
<dbReference type="PANTHER" id="PTHR21089">
    <property type="entry name" value="SHIKIMATE DEHYDROGENASE"/>
    <property type="match status" value="1"/>
</dbReference>
<comment type="function">
    <text evidence="8">Involved in the biosynthesis of the chorismate, which leads to the biosynthesis of aromatic amino acids. Catalyzes the reversible NADPH linked reduction of 3-dehydroshikimate (DHSA) to yield shikimate (SA).</text>
</comment>
<dbReference type="SUPFAM" id="SSF51735">
    <property type="entry name" value="NAD(P)-binding Rossmann-fold domains"/>
    <property type="match status" value="1"/>
</dbReference>
<evidence type="ECO:0000313" key="12">
    <source>
        <dbReference type="Proteomes" id="UP001078443"/>
    </source>
</evidence>
<dbReference type="RefSeq" id="WP_268041326.1">
    <property type="nucleotide sequence ID" value="NZ_JAPQER010000004.1"/>
</dbReference>
<dbReference type="EMBL" id="JAPQER010000004">
    <property type="protein sequence ID" value="MCY6485010.1"/>
    <property type="molecule type" value="Genomic_DNA"/>
</dbReference>
<evidence type="ECO:0000256" key="3">
    <source>
        <dbReference type="ARBA" id="ARBA00022605"/>
    </source>
</evidence>
<dbReference type="Proteomes" id="UP001078443">
    <property type="component" value="Unassembled WGS sequence"/>
</dbReference>